<dbReference type="AlphaFoldDB" id="A0A3S1CUY1"/>
<reference evidence="1" key="1">
    <citation type="submission" date="2020-05" db="EMBL/GenBank/DDBJ databases">
        <title>Chitinophaga laudate sp. nov., isolated from a tropical peat swamp.</title>
        <authorList>
            <person name="Goh C.B.S."/>
            <person name="Lee M.S."/>
            <person name="Parimannan S."/>
            <person name="Pasbakhsh P."/>
            <person name="Yule C.M."/>
            <person name="Rajandas H."/>
            <person name="Loke S."/>
            <person name="Croft L."/>
            <person name="Tan J.B.L."/>
        </authorList>
    </citation>
    <scope>NUCLEOTIDE SEQUENCE</scope>
    <source>
        <strain evidence="1">Mgbs1</strain>
    </source>
</reference>
<dbReference type="PROSITE" id="PS51257">
    <property type="entry name" value="PROKAR_LIPOPROTEIN"/>
    <property type="match status" value="1"/>
</dbReference>
<sequence>MKKMNKILAALAFGAIFLGSCDKEDQMGTVDFVEYEPKGNIKYVITATPIGTTGIADYLLTADNLSGGMISTRGNGIEQDGSYRYYMTHKGRFFSLLYGQGNPGDVTTYRMQPNGELVKTKYFQTETVQAFTKINDELLLIKIPRSGQPNAMFFRIDALQSKMIDQKPVNIVDLAANGERAHFTWATQVGNKVFAPYMSIKGCCGDAFGTAYPDSSWVAVFSYPALELEKVIRDNRTSFIGNYFNNGLAVVENGDVYGFSPASAKLNSQLTTTRPSAMVRILKGTTEFDKSYFFNVEEKSGGHHISTQTYLGNNKFLLTMYGTPKSTSGYLRLALVDVVSQQFTWLKGAPEEINSVSAAYNNNTGTEDGKIGYVGVNTTSGSQVYKIDIQSGVASPGLKVDGGTITAITKMEY</sequence>
<dbReference type="InterPro" id="IPR025401">
    <property type="entry name" value="DUF4374"/>
</dbReference>
<dbReference type="EMBL" id="RIAR02000001">
    <property type="protein sequence ID" value="NSL90840.1"/>
    <property type="molecule type" value="Genomic_DNA"/>
</dbReference>
<protein>
    <submittedName>
        <fullName evidence="1">DUF4374 domain-containing protein</fullName>
    </submittedName>
</protein>
<accession>A0A3S1CUY1</accession>
<comment type="caution">
    <text evidence="1">The sequence shown here is derived from an EMBL/GenBank/DDBJ whole genome shotgun (WGS) entry which is preliminary data.</text>
</comment>
<proteinExistence type="predicted"/>
<organism evidence="1 2">
    <name type="scientific">Chitinophaga solisilvae</name>
    <dbReference type="NCBI Taxonomy" id="1233460"/>
    <lineage>
        <taxon>Bacteria</taxon>
        <taxon>Pseudomonadati</taxon>
        <taxon>Bacteroidota</taxon>
        <taxon>Chitinophagia</taxon>
        <taxon>Chitinophagales</taxon>
        <taxon>Chitinophagaceae</taxon>
        <taxon>Chitinophaga</taxon>
    </lineage>
</organism>
<dbReference type="Proteomes" id="UP000281028">
    <property type="component" value="Unassembled WGS sequence"/>
</dbReference>
<evidence type="ECO:0000313" key="2">
    <source>
        <dbReference type="Proteomes" id="UP000281028"/>
    </source>
</evidence>
<name>A0A3S1CUY1_9BACT</name>
<dbReference type="OrthoDB" id="738440at2"/>
<evidence type="ECO:0000313" key="1">
    <source>
        <dbReference type="EMBL" id="NSL90840.1"/>
    </source>
</evidence>
<gene>
    <name evidence="1" type="ORF">ECE50_028715</name>
</gene>
<dbReference type="Pfam" id="PF14298">
    <property type="entry name" value="DUF4374"/>
    <property type="match status" value="2"/>
</dbReference>
<keyword evidence="2" id="KW-1185">Reference proteome</keyword>